<keyword evidence="1" id="KW-0472">Membrane</keyword>
<evidence type="ECO:0000313" key="2">
    <source>
        <dbReference type="EMBL" id="NYI66893.1"/>
    </source>
</evidence>
<evidence type="ECO:0000313" key="3">
    <source>
        <dbReference type="Proteomes" id="UP000539111"/>
    </source>
</evidence>
<reference evidence="2 3" key="1">
    <citation type="submission" date="2020-07" db="EMBL/GenBank/DDBJ databases">
        <title>Sequencing the genomes of 1000 actinobacteria strains.</title>
        <authorList>
            <person name="Klenk H.-P."/>
        </authorList>
    </citation>
    <scope>NUCLEOTIDE SEQUENCE [LARGE SCALE GENOMIC DNA]</scope>
    <source>
        <strain evidence="2 3">DSM 26341</strain>
    </source>
</reference>
<keyword evidence="1" id="KW-0812">Transmembrane</keyword>
<proteinExistence type="predicted"/>
<comment type="caution">
    <text evidence="2">The sequence shown here is derived from an EMBL/GenBank/DDBJ whole genome shotgun (WGS) entry which is preliminary data.</text>
</comment>
<keyword evidence="3" id="KW-1185">Reference proteome</keyword>
<gene>
    <name evidence="2" type="ORF">BJY26_001199</name>
</gene>
<accession>A0A7Z0D1E8</accession>
<feature type="transmembrane region" description="Helical" evidence="1">
    <location>
        <begin position="20"/>
        <end position="37"/>
    </location>
</feature>
<dbReference type="AlphaFoldDB" id="A0A7Z0D1E8"/>
<protein>
    <submittedName>
        <fullName evidence="2">Uncharacterized protein</fullName>
    </submittedName>
</protein>
<organism evidence="2 3">
    <name type="scientific">Spelaeicoccus albus</name>
    <dbReference type="NCBI Taxonomy" id="1280376"/>
    <lineage>
        <taxon>Bacteria</taxon>
        <taxon>Bacillati</taxon>
        <taxon>Actinomycetota</taxon>
        <taxon>Actinomycetes</taxon>
        <taxon>Micrococcales</taxon>
        <taxon>Brevibacteriaceae</taxon>
        <taxon>Spelaeicoccus</taxon>
    </lineage>
</organism>
<keyword evidence="1" id="KW-1133">Transmembrane helix</keyword>
<dbReference type="EMBL" id="JACBZP010000001">
    <property type="protein sequence ID" value="NYI66893.1"/>
    <property type="molecule type" value="Genomic_DNA"/>
</dbReference>
<name>A0A7Z0D1E8_9MICO</name>
<sequence length="38" mass="4408">MTIHLFKEGGMMSNEITMRWIALIPLALLAIAMFTQWQ</sequence>
<dbReference type="Proteomes" id="UP000539111">
    <property type="component" value="Unassembled WGS sequence"/>
</dbReference>
<evidence type="ECO:0000256" key="1">
    <source>
        <dbReference type="SAM" id="Phobius"/>
    </source>
</evidence>